<feature type="non-terminal residue" evidence="2">
    <location>
        <position position="154"/>
    </location>
</feature>
<organism evidence="2 3">
    <name type="scientific">Athelia psychrophila</name>
    <dbReference type="NCBI Taxonomy" id="1759441"/>
    <lineage>
        <taxon>Eukaryota</taxon>
        <taxon>Fungi</taxon>
        <taxon>Dikarya</taxon>
        <taxon>Basidiomycota</taxon>
        <taxon>Agaricomycotina</taxon>
        <taxon>Agaricomycetes</taxon>
        <taxon>Agaricomycetidae</taxon>
        <taxon>Atheliales</taxon>
        <taxon>Atheliaceae</taxon>
        <taxon>Athelia</taxon>
    </lineage>
</organism>
<name>A0A165ZHH8_9AGAM</name>
<protein>
    <submittedName>
        <fullName evidence="2">Uncharacterized protein</fullName>
    </submittedName>
</protein>
<dbReference type="AlphaFoldDB" id="A0A165ZHH8"/>
<proteinExistence type="predicted"/>
<sequence length="154" mass="16709">MMHIMNFLCLSSQLEYAVCLQRVGYLKIPHCHRPNTLVFDCAQYQGAIDGARPPRDLKSCRVCAVNPGASSGNSPAIAPPAPSTFIASLTTLLRPPLSPTSPSPSPLNLEWAMILAMTNDRRQQRRKGRGGVTRTSVGSVAWSLLRTAAIAFFT</sequence>
<evidence type="ECO:0000313" key="2">
    <source>
        <dbReference type="EMBL" id="KZP10599.1"/>
    </source>
</evidence>
<keyword evidence="1" id="KW-0732">Signal</keyword>
<evidence type="ECO:0000256" key="1">
    <source>
        <dbReference type="SAM" id="SignalP"/>
    </source>
</evidence>
<dbReference type="Proteomes" id="UP000076532">
    <property type="component" value="Unassembled WGS sequence"/>
</dbReference>
<feature type="signal peptide" evidence="1">
    <location>
        <begin position="1"/>
        <end position="19"/>
    </location>
</feature>
<accession>A0A165ZHH8</accession>
<gene>
    <name evidence="2" type="ORF">FIBSPDRAFT_872485</name>
</gene>
<feature type="chain" id="PRO_5007870019" evidence="1">
    <location>
        <begin position="20"/>
        <end position="154"/>
    </location>
</feature>
<reference evidence="2 3" key="1">
    <citation type="journal article" date="2016" name="Mol. Biol. Evol.">
        <title>Comparative Genomics of Early-Diverging Mushroom-Forming Fungi Provides Insights into the Origins of Lignocellulose Decay Capabilities.</title>
        <authorList>
            <person name="Nagy L.G."/>
            <person name="Riley R."/>
            <person name="Tritt A."/>
            <person name="Adam C."/>
            <person name="Daum C."/>
            <person name="Floudas D."/>
            <person name="Sun H."/>
            <person name="Yadav J.S."/>
            <person name="Pangilinan J."/>
            <person name="Larsson K.H."/>
            <person name="Matsuura K."/>
            <person name="Barry K."/>
            <person name="Labutti K."/>
            <person name="Kuo R."/>
            <person name="Ohm R.A."/>
            <person name="Bhattacharya S.S."/>
            <person name="Shirouzu T."/>
            <person name="Yoshinaga Y."/>
            <person name="Martin F.M."/>
            <person name="Grigoriev I.V."/>
            <person name="Hibbett D.S."/>
        </authorList>
    </citation>
    <scope>NUCLEOTIDE SEQUENCE [LARGE SCALE GENOMIC DNA]</scope>
    <source>
        <strain evidence="2 3">CBS 109695</strain>
    </source>
</reference>
<dbReference type="EMBL" id="KV417677">
    <property type="protein sequence ID" value="KZP10599.1"/>
    <property type="molecule type" value="Genomic_DNA"/>
</dbReference>
<keyword evidence="3" id="KW-1185">Reference proteome</keyword>
<evidence type="ECO:0000313" key="3">
    <source>
        <dbReference type="Proteomes" id="UP000076532"/>
    </source>
</evidence>